<dbReference type="AlphaFoldDB" id="A0A5D8QC34"/>
<protein>
    <submittedName>
        <fullName evidence="1">Uncharacterized protein</fullName>
    </submittedName>
</protein>
<accession>A0A5D8QC34</accession>
<organism evidence="1 2">
    <name type="scientific">Calorimonas adulescens</name>
    <dbReference type="NCBI Taxonomy" id="2606906"/>
    <lineage>
        <taxon>Bacteria</taxon>
        <taxon>Bacillati</taxon>
        <taxon>Bacillota</taxon>
        <taxon>Clostridia</taxon>
        <taxon>Thermoanaerobacterales</taxon>
        <taxon>Thermoanaerobacteraceae</taxon>
        <taxon>Calorimonas</taxon>
    </lineage>
</organism>
<name>A0A5D8QC34_9THEO</name>
<proteinExistence type="predicted"/>
<dbReference type="EMBL" id="VTPS01000021">
    <property type="protein sequence ID" value="TZE80888.1"/>
    <property type="molecule type" value="Genomic_DNA"/>
</dbReference>
<keyword evidence="2" id="KW-1185">Reference proteome</keyword>
<sequence length="70" mass="7903">MKLLLENGRIAVDEFMMDNSFAPNPAGSGHGSFKRRKWRGIPLVQLPNDVPAREAAEKIFDFYLTPVKTL</sequence>
<reference evidence="1 2" key="1">
    <citation type="submission" date="2019-08" db="EMBL/GenBank/DDBJ databases">
        <title>Calorimonas adulescens gen. nov., sp. nov., an anaerobic thermophilic bacterium from Sakhalin hot spring.</title>
        <authorList>
            <person name="Khomyakova M.A."/>
            <person name="Merkel A.Y."/>
            <person name="Novikov A."/>
            <person name="Bonch-Osmolovskaya E.A."/>
            <person name="Slobodkin A.I."/>
        </authorList>
    </citation>
    <scope>NUCLEOTIDE SEQUENCE [LARGE SCALE GENOMIC DNA]</scope>
    <source>
        <strain evidence="1 2">A05MB</strain>
    </source>
</reference>
<evidence type="ECO:0000313" key="2">
    <source>
        <dbReference type="Proteomes" id="UP000322976"/>
    </source>
</evidence>
<comment type="caution">
    <text evidence="1">The sequence shown here is derived from an EMBL/GenBank/DDBJ whole genome shotgun (WGS) entry which is preliminary data.</text>
</comment>
<dbReference type="Proteomes" id="UP000322976">
    <property type="component" value="Unassembled WGS sequence"/>
</dbReference>
<gene>
    <name evidence="1" type="ORF">FWJ32_11375</name>
</gene>
<evidence type="ECO:0000313" key="1">
    <source>
        <dbReference type="EMBL" id="TZE80888.1"/>
    </source>
</evidence>